<feature type="region of interest" description="Disordered" evidence="3">
    <location>
        <begin position="139"/>
        <end position="159"/>
    </location>
</feature>
<evidence type="ECO:0000259" key="4">
    <source>
        <dbReference type="PROSITE" id="PS51391"/>
    </source>
</evidence>
<dbReference type="GO" id="GO:0031124">
    <property type="term" value="P:mRNA 3'-end processing"/>
    <property type="evidence" value="ECO:0007669"/>
    <property type="project" value="TreeGrafter"/>
</dbReference>
<dbReference type="Pfam" id="PF04818">
    <property type="entry name" value="CID"/>
    <property type="match status" value="1"/>
</dbReference>
<proteinExistence type="predicted"/>
<evidence type="ECO:0000256" key="1">
    <source>
        <dbReference type="ARBA" id="ARBA00022664"/>
    </source>
</evidence>
<dbReference type="GO" id="GO:0005634">
    <property type="term" value="C:nucleus"/>
    <property type="evidence" value="ECO:0007669"/>
    <property type="project" value="UniProtKB-ARBA"/>
</dbReference>
<feature type="domain" description="CID" evidence="4">
    <location>
        <begin position="3"/>
        <end position="138"/>
    </location>
</feature>
<keyword evidence="2" id="KW-0175">Coiled coil</keyword>
<dbReference type="PANTHER" id="PTHR12460:SF0">
    <property type="entry name" value="CID DOMAIN-CONTAINING PROTEIN-RELATED"/>
    <property type="match status" value="1"/>
</dbReference>
<dbReference type="PANTHER" id="PTHR12460">
    <property type="entry name" value="CYCLIN-DEPENDENT KINASE INHIBITOR-RELATED PROTEIN"/>
    <property type="match status" value="1"/>
</dbReference>
<evidence type="ECO:0000313" key="6">
    <source>
        <dbReference type="Proteomes" id="UP000197138"/>
    </source>
</evidence>
<name>A0A218WL91_PUNGR</name>
<dbReference type="EMBL" id="MTKT01003953">
    <property type="protein sequence ID" value="OWM73140.1"/>
    <property type="molecule type" value="Genomic_DNA"/>
</dbReference>
<sequence>MSNEDFNAEILAEKLSKLNNSQQSIESLSQWCVSHRKKAKLIVETWDRFFNSSQKEKCVSFLYLANDILQNSRRKGSEFVNEFWKVLPAALKHVYRNGDDHGKKVVTRLVNIWEERKVFGSRGHGLKDDMLGIIEKKDEALGKDPPPPSVSNGKSSNPIKIVKKDSSSLRIKLAVGGLPEKILTAFQSVFEESSAEDDALNKCSNAAQNMGKIGEEAENSLVQGNQQGSALVDDLQDQENGLLQCIHLLESAEATRAALVSQLKEALEDQESKLELIRAQLQVAQGLVDQANNLRKRLTSSSSIPGVPQNPAPAIIPISFSETPRLGEQNLSAIQPNTAPPAPLPPLPQPTMMSFPSLASSDEESKKAAVAAVAAKLAASTSSAQMFTSVLSSLVAEEVAASMNGGLKSGGFSGGLPIFPPEKKPKLEKPIAVSEVSSNSDMSSPMYFNPQSMNNPPLPPSMAAQPNQMQAPFASPPPPPPPMPAAGPPLSSANPPNNHYVQSSGLITMPYAYGSSPLPPPPPLPPQVPLPLARPLLQPPQQTQPEQTQQPGTGGYYRPPGVGFFGQGHQSTTSALPRQVPVNSVPAALVRQVPAENIGNNLESNKPGPEVDSEKPALPRGEDAGDMVKLPRPESRLVKPRPQMPLECQKTNGENKPEKHPIKISKQAVDPNQVPS</sequence>
<evidence type="ECO:0000256" key="3">
    <source>
        <dbReference type="SAM" id="MobiDB-lite"/>
    </source>
</evidence>
<keyword evidence="1" id="KW-0507">mRNA processing</keyword>
<feature type="compositionally biased region" description="Low complexity" evidence="3">
    <location>
        <begin position="530"/>
        <end position="551"/>
    </location>
</feature>
<feature type="compositionally biased region" description="Pro residues" evidence="3">
    <location>
        <begin position="517"/>
        <end position="529"/>
    </location>
</feature>
<feature type="compositionally biased region" description="Polar residues" evidence="3">
    <location>
        <begin position="494"/>
        <end position="506"/>
    </location>
</feature>
<dbReference type="Gene3D" id="1.25.40.90">
    <property type="match status" value="1"/>
</dbReference>
<reference evidence="6" key="1">
    <citation type="journal article" date="2017" name="Plant J.">
        <title>The pomegranate (Punica granatum L.) genome and the genomics of punicalagin biosynthesis.</title>
        <authorList>
            <person name="Qin G."/>
            <person name="Xu C."/>
            <person name="Ming R."/>
            <person name="Tang H."/>
            <person name="Guyot R."/>
            <person name="Kramer E.M."/>
            <person name="Hu Y."/>
            <person name="Yi X."/>
            <person name="Qi Y."/>
            <person name="Xu X."/>
            <person name="Gao Z."/>
            <person name="Pan H."/>
            <person name="Jian J."/>
            <person name="Tian Y."/>
            <person name="Yue Z."/>
            <person name="Xu Y."/>
        </authorList>
    </citation>
    <scope>NUCLEOTIDE SEQUENCE [LARGE SCALE GENOMIC DNA]</scope>
    <source>
        <strain evidence="6">cv. Dabenzi</strain>
    </source>
</reference>
<gene>
    <name evidence="5" type="ORF">CDL15_Pgr001254</name>
</gene>
<dbReference type="PROSITE" id="PS51391">
    <property type="entry name" value="CID"/>
    <property type="match status" value="1"/>
</dbReference>
<dbReference type="Proteomes" id="UP000197138">
    <property type="component" value="Unassembled WGS sequence"/>
</dbReference>
<feature type="compositionally biased region" description="Pro residues" evidence="3">
    <location>
        <begin position="474"/>
        <end position="487"/>
    </location>
</feature>
<dbReference type="SUPFAM" id="SSF48464">
    <property type="entry name" value="ENTH/VHS domain"/>
    <property type="match status" value="1"/>
</dbReference>
<dbReference type="InterPro" id="IPR008942">
    <property type="entry name" value="ENTH_VHS"/>
</dbReference>
<feature type="compositionally biased region" description="Basic and acidic residues" evidence="3">
    <location>
        <begin position="612"/>
        <end position="623"/>
    </location>
</feature>
<feature type="region of interest" description="Disordered" evidence="3">
    <location>
        <begin position="596"/>
        <end position="676"/>
    </location>
</feature>
<protein>
    <recommendedName>
        <fullName evidence="4">CID domain-containing protein</fullName>
    </recommendedName>
</protein>
<comment type="caution">
    <text evidence="5">The sequence shown here is derived from an EMBL/GenBank/DDBJ whole genome shotgun (WGS) entry which is preliminary data.</text>
</comment>
<dbReference type="GO" id="GO:0000993">
    <property type="term" value="F:RNA polymerase II complex binding"/>
    <property type="evidence" value="ECO:0007669"/>
    <property type="project" value="TreeGrafter"/>
</dbReference>
<organism evidence="5 6">
    <name type="scientific">Punica granatum</name>
    <name type="common">Pomegranate</name>
    <dbReference type="NCBI Taxonomy" id="22663"/>
    <lineage>
        <taxon>Eukaryota</taxon>
        <taxon>Viridiplantae</taxon>
        <taxon>Streptophyta</taxon>
        <taxon>Embryophyta</taxon>
        <taxon>Tracheophyta</taxon>
        <taxon>Spermatophyta</taxon>
        <taxon>Magnoliopsida</taxon>
        <taxon>eudicotyledons</taxon>
        <taxon>Gunneridae</taxon>
        <taxon>Pentapetalae</taxon>
        <taxon>rosids</taxon>
        <taxon>malvids</taxon>
        <taxon>Myrtales</taxon>
        <taxon>Lythraceae</taxon>
        <taxon>Punica</taxon>
    </lineage>
</organism>
<dbReference type="AlphaFoldDB" id="A0A218WL91"/>
<dbReference type="InterPro" id="IPR006569">
    <property type="entry name" value="CID_dom"/>
</dbReference>
<accession>A0A218WL91</accession>
<dbReference type="SMART" id="SM00582">
    <property type="entry name" value="RPR"/>
    <property type="match status" value="1"/>
</dbReference>
<evidence type="ECO:0000313" key="5">
    <source>
        <dbReference type="EMBL" id="OWM73140.1"/>
    </source>
</evidence>
<feature type="coiled-coil region" evidence="2">
    <location>
        <begin position="249"/>
        <end position="287"/>
    </location>
</feature>
<dbReference type="CDD" id="cd16981">
    <property type="entry name" value="CID_RPRD_like"/>
    <property type="match status" value="1"/>
</dbReference>
<dbReference type="FunFam" id="1.25.40.90:FF:000018">
    <property type="entry name" value="ENTH/VHS family protein isoform 1"/>
    <property type="match status" value="1"/>
</dbReference>
<evidence type="ECO:0000256" key="2">
    <source>
        <dbReference type="SAM" id="Coils"/>
    </source>
</evidence>
<feature type="region of interest" description="Disordered" evidence="3">
    <location>
        <begin position="437"/>
        <end position="579"/>
    </location>
</feature>